<dbReference type="Proteomes" id="UP000805614">
    <property type="component" value="Unassembled WGS sequence"/>
</dbReference>
<dbReference type="InterPro" id="IPR024726">
    <property type="entry name" value="FhuF_C"/>
</dbReference>
<dbReference type="RefSeq" id="WP_187241317.1">
    <property type="nucleotide sequence ID" value="NZ_BAAAOK010000011.1"/>
</dbReference>
<reference evidence="2 3" key="1">
    <citation type="submission" date="2020-06" db="EMBL/GenBank/DDBJ databases">
        <title>Actinomadura xiongansis sp. nov., isolated from soil of Baiyangdian.</title>
        <authorList>
            <person name="Zhang X."/>
        </authorList>
    </citation>
    <scope>NUCLEOTIDE SEQUENCE [LARGE SCALE GENOMIC DNA]</scope>
    <source>
        <strain evidence="2 3">HBUM206468</strain>
    </source>
</reference>
<accession>A0ABR7LIQ7</accession>
<keyword evidence="3" id="KW-1185">Reference proteome</keyword>
<name>A0ABR7LIQ7_9ACTN</name>
<organism evidence="2 3">
    <name type="scientific">Actinomadura alba</name>
    <dbReference type="NCBI Taxonomy" id="406431"/>
    <lineage>
        <taxon>Bacteria</taxon>
        <taxon>Bacillati</taxon>
        <taxon>Actinomycetota</taxon>
        <taxon>Actinomycetes</taxon>
        <taxon>Streptosporangiales</taxon>
        <taxon>Thermomonosporaceae</taxon>
        <taxon>Actinomadura</taxon>
    </lineage>
</organism>
<comment type="caution">
    <text evidence="2">The sequence shown here is derived from an EMBL/GenBank/DDBJ whole genome shotgun (WGS) entry which is preliminary data.</text>
</comment>
<protein>
    <submittedName>
        <fullName evidence="2">(2Fe-2S)-binding protein</fullName>
    </submittedName>
</protein>
<dbReference type="Pfam" id="PF11575">
    <property type="entry name" value="FhuF_C"/>
    <property type="match status" value="1"/>
</dbReference>
<evidence type="ECO:0000259" key="1">
    <source>
        <dbReference type="Pfam" id="PF11575"/>
    </source>
</evidence>
<gene>
    <name evidence="2" type="ORF">HKK74_02635</name>
</gene>
<dbReference type="EMBL" id="JABVEC010000001">
    <property type="protein sequence ID" value="MBC6464395.1"/>
    <property type="molecule type" value="Genomic_DNA"/>
</dbReference>
<feature type="domain" description="Ferric siderophore reductase C-terminal" evidence="1">
    <location>
        <begin position="220"/>
        <end position="241"/>
    </location>
</feature>
<sequence>MSTRPGTSAEDPPAPLADAETVSRVLRDVARLGPFFAVATDPAEAADPTWRPLAEFDPVTLRGLIDEYARRLGTTEDRVAASLLFQALAARLWSPALAAASRGVVPDLSSLHWRWAPGAPIALWLAEPAGWAADGDAAGLVHRTVVDGLLHPVRVTFGDVVRVADGLLWGNAASALMGVLQGGTHSPGSAAAMRHLARELLARHPLAGTGSLGPGASFVRRSCCLYYRVPPGGAMCGDCALLHPARR</sequence>
<evidence type="ECO:0000313" key="3">
    <source>
        <dbReference type="Proteomes" id="UP000805614"/>
    </source>
</evidence>
<evidence type="ECO:0000313" key="2">
    <source>
        <dbReference type="EMBL" id="MBC6464395.1"/>
    </source>
</evidence>
<proteinExistence type="predicted"/>